<dbReference type="InterPro" id="IPR036271">
    <property type="entry name" value="Tet_transcr_reg_TetR-rel_C_sf"/>
</dbReference>
<dbReference type="InterPro" id="IPR011075">
    <property type="entry name" value="TetR_C"/>
</dbReference>
<keyword evidence="7" id="KW-1185">Reference proteome</keyword>
<dbReference type="GO" id="GO:0003700">
    <property type="term" value="F:DNA-binding transcription factor activity"/>
    <property type="evidence" value="ECO:0007669"/>
    <property type="project" value="TreeGrafter"/>
</dbReference>
<dbReference type="Proteomes" id="UP000078437">
    <property type="component" value="Chromosome"/>
</dbReference>
<evidence type="ECO:0000256" key="3">
    <source>
        <dbReference type="ARBA" id="ARBA00023163"/>
    </source>
</evidence>
<dbReference type="EMBL" id="CP013979">
    <property type="protein sequence ID" value="ANJ25767.1"/>
    <property type="molecule type" value="Genomic_DNA"/>
</dbReference>
<dbReference type="STRING" id="453304.ATC03_02310"/>
<feature type="DNA-binding region" description="H-T-H motif" evidence="4">
    <location>
        <begin position="37"/>
        <end position="56"/>
    </location>
</feature>
<evidence type="ECO:0000256" key="2">
    <source>
        <dbReference type="ARBA" id="ARBA00023125"/>
    </source>
</evidence>
<dbReference type="InterPro" id="IPR009057">
    <property type="entry name" value="Homeodomain-like_sf"/>
</dbReference>
<keyword evidence="2 4" id="KW-0238">DNA-binding</keyword>
<sequence>MQVSEHRRGPVRSEAARIAILEATARLFETRGYDQLTMEGIAAEAHVGKQTIYRWWPSKSAVVADCMVEGLLLREYMSPPDTGDLRVDLTAWVDGILTFLEHGGASLVKSLVAAAIDQPSIGDRLGEALGINHLLNARLESAIDAGQFSPTRPTQSFARALVGAIVLLALADGPAEPGAAGQLVDAVLG</sequence>
<evidence type="ECO:0000256" key="4">
    <source>
        <dbReference type="PROSITE-ProRule" id="PRU00335"/>
    </source>
</evidence>
<dbReference type="InterPro" id="IPR001647">
    <property type="entry name" value="HTH_TetR"/>
</dbReference>
<gene>
    <name evidence="6" type="ORF">ATC03_02310</name>
</gene>
<evidence type="ECO:0000259" key="5">
    <source>
        <dbReference type="PROSITE" id="PS50977"/>
    </source>
</evidence>
<dbReference type="PANTHER" id="PTHR30055:SF148">
    <property type="entry name" value="TETR-FAMILY TRANSCRIPTIONAL REGULATOR"/>
    <property type="match status" value="1"/>
</dbReference>
<evidence type="ECO:0000313" key="7">
    <source>
        <dbReference type="Proteomes" id="UP000078437"/>
    </source>
</evidence>
<keyword evidence="1" id="KW-0805">Transcription regulation</keyword>
<dbReference type="AlphaFoldDB" id="A0A191WC04"/>
<dbReference type="PANTHER" id="PTHR30055">
    <property type="entry name" value="HTH-TYPE TRANSCRIPTIONAL REGULATOR RUTR"/>
    <property type="match status" value="1"/>
</dbReference>
<evidence type="ECO:0000256" key="1">
    <source>
        <dbReference type="ARBA" id="ARBA00023015"/>
    </source>
</evidence>
<dbReference type="Gene3D" id="1.10.357.10">
    <property type="entry name" value="Tetracycline Repressor, domain 2"/>
    <property type="match status" value="1"/>
</dbReference>
<feature type="domain" description="HTH tetR-type" evidence="5">
    <location>
        <begin position="14"/>
        <end position="74"/>
    </location>
</feature>
<keyword evidence="3" id="KW-0804">Transcription</keyword>
<reference evidence="6 7" key="1">
    <citation type="journal article" date="2016" name="Int. J. Syst. Evol. Microbiol.">
        <title>Agromyces aureus sp. nov., isolated from the rhizosphere of Salix caprea L. grown in a heavy-metal-contaminated soil.</title>
        <authorList>
            <person name="Corretto E."/>
            <person name="Antonielli L."/>
            <person name="Sessitsch A."/>
            <person name="Compant S."/>
            <person name="Gorfer M."/>
            <person name="Kuffner M."/>
            <person name="Brader G."/>
        </authorList>
    </citation>
    <scope>NUCLEOTIDE SEQUENCE [LARGE SCALE GENOMIC DNA]</scope>
    <source>
        <strain evidence="6 7">AR33</strain>
    </source>
</reference>
<dbReference type="Gene3D" id="1.10.10.60">
    <property type="entry name" value="Homeodomain-like"/>
    <property type="match status" value="1"/>
</dbReference>
<protein>
    <recommendedName>
        <fullName evidence="5">HTH tetR-type domain-containing protein</fullName>
    </recommendedName>
</protein>
<dbReference type="GO" id="GO:0000976">
    <property type="term" value="F:transcription cis-regulatory region binding"/>
    <property type="evidence" value="ECO:0007669"/>
    <property type="project" value="TreeGrafter"/>
</dbReference>
<dbReference type="OrthoDB" id="9796019at2"/>
<evidence type="ECO:0000313" key="6">
    <source>
        <dbReference type="EMBL" id="ANJ25767.1"/>
    </source>
</evidence>
<proteinExistence type="predicted"/>
<dbReference type="InterPro" id="IPR050109">
    <property type="entry name" value="HTH-type_TetR-like_transc_reg"/>
</dbReference>
<dbReference type="PRINTS" id="PR00455">
    <property type="entry name" value="HTHTETR"/>
</dbReference>
<reference evidence="7" key="2">
    <citation type="submission" date="2016-01" db="EMBL/GenBank/DDBJ databases">
        <title>Complete genome sequence of Agromyces aureus AR33T and comparison with related organisms.</title>
        <authorList>
            <person name="Corretto E."/>
            <person name="Antonielli L."/>
            <person name="Sessitsch A."/>
            <person name="Brader G."/>
        </authorList>
    </citation>
    <scope>NUCLEOTIDE SEQUENCE [LARGE SCALE GENOMIC DNA]</scope>
    <source>
        <strain evidence="7">AR33</strain>
    </source>
</reference>
<dbReference type="PROSITE" id="PS50977">
    <property type="entry name" value="HTH_TETR_2"/>
    <property type="match status" value="1"/>
</dbReference>
<dbReference type="Pfam" id="PF00440">
    <property type="entry name" value="TetR_N"/>
    <property type="match status" value="1"/>
</dbReference>
<organism evidence="6 7">
    <name type="scientific">Agromyces aureus</name>
    <dbReference type="NCBI Taxonomy" id="453304"/>
    <lineage>
        <taxon>Bacteria</taxon>
        <taxon>Bacillati</taxon>
        <taxon>Actinomycetota</taxon>
        <taxon>Actinomycetes</taxon>
        <taxon>Micrococcales</taxon>
        <taxon>Microbacteriaceae</taxon>
        <taxon>Agromyces</taxon>
    </lineage>
</organism>
<dbReference type="SUPFAM" id="SSF48498">
    <property type="entry name" value="Tetracyclin repressor-like, C-terminal domain"/>
    <property type="match status" value="1"/>
</dbReference>
<name>A0A191WC04_9MICO</name>
<dbReference type="Pfam" id="PF16859">
    <property type="entry name" value="TetR_C_11"/>
    <property type="match status" value="1"/>
</dbReference>
<accession>A0A191WC04</accession>
<dbReference type="SUPFAM" id="SSF46689">
    <property type="entry name" value="Homeodomain-like"/>
    <property type="match status" value="1"/>
</dbReference>
<dbReference type="KEGG" id="agy:ATC03_02310"/>